<keyword evidence="6 7" id="KW-0472">Membrane</keyword>
<dbReference type="InterPro" id="IPR003317">
    <property type="entry name" value="Cyt-d_oxidase_su2"/>
</dbReference>
<keyword evidence="5 7" id="KW-1133">Transmembrane helix</keyword>
<evidence type="ECO:0000313" key="9">
    <source>
        <dbReference type="Proteomes" id="UP000182762"/>
    </source>
</evidence>
<feature type="transmembrane region" description="Helical" evidence="7">
    <location>
        <begin position="116"/>
        <end position="142"/>
    </location>
</feature>
<dbReference type="EMBL" id="FOXX01000027">
    <property type="protein sequence ID" value="SFQ88589.1"/>
    <property type="molecule type" value="Genomic_DNA"/>
</dbReference>
<evidence type="ECO:0000256" key="5">
    <source>
        <dbReference type="ARBA" id="ARBA00022989"/>
    </source>
</evidence>
<keyword evidence="9" id="KW-1185">Reference proteome</keyword>
<proteinExistence type="inferred from homology"/>
<organism evidence="8 9">
    <name type="scientific">Priestia endophytica DSM 13796</name>
    <dbReference type="NCBI Taxonomy" id="1121089"/>
    <lineage>
        <taxon>Bacteria</taxon>
        <taxon>Bacillati</taxon>
        <taxon>Bacillota</taxon>
        <taxon>Bacilli</taxon>
        <taxon>Bacillales</taxon>
        <taxon>Bacillaceae</taxon>
        <taxon>Priestia</taxon>
    </lineage>
</organism>
<dbReference type="RefSeq" id="WP_061804000.1">
    <property type="nucleotide sequence ID" value="NZ_FOXX01000027.1"/>
</dbReference>
<comment type="caution">
    <text evidence="8">The sequence shown here is derived from an EMBL/GenBank/DDBJ whole genome shotgun (WGS) entry which is preliminary data.</text>
</comment>
<feature type="transmembrane region" description="Helical" evidence="7">
    <location>
        <begin position="162"/>
        <end position="181"/>
    </location>
</feature>
<comment type="subcellular location">
    <subcellularLocation>
        <location evidence="1">Cell membrane</location>
        <topology evidence="1">Multi-pass membrane protein</topology>
    </subcellularLocation>
</comment>
<feature type="transmembrane region" description="Helical" evidence="7">
    <location>
        <begin position="84"/>
        <end position="104"/>
    </location>
</feature>
<evidence type="ECO:0000256" key="6">
    <source>
        <dbReference type="ARBA" id="ARBA00023136"/>
    </source>
</evidence>
<dbReference type="Proteomes" id="UP000182762">
    <property type="component" value="Unassembled WGS sequence"/>
</dbReference>
<feature type="transmembrane region" description="Helical" evidence="7">
    <location>
        <begin position="201"/>
        <end position="221"/>
    </location>
</feature>
<comment type="similarity">
    <text evidence="2">Belongs to the cytochrome ubiquinol oxidase subunit 2 family.</text>
</comment>
<keyword evidence="3" id="KW-1003">Cell membrane</keyword>
<evidence type="ECO:0000256" key="2">
    <source>
        <dbReference type="ARBA" id="ARBA00007543"/>
    </source>
</evidence>
<evidence type="ECO:0000256" key="4">
    <source>
        <dbReference type="ARBA" id="ARBA00022692"/>
    </source>
</evidence>
<feature type="transmembrane region" description="Helical" evidence="7">
    <location>
        <begin position="264"/>
        <end position="281"/>
    </location>
</feature>
<gene>
    <name evidence="8" type="ORF">SAMN02745910_05079</name>
</gene>
<evidence type="ECO:0000256" key="1">
    <source>
        <dbReference type="ARBA" id="ARBA00004651"/>
    </source>
</evidence>
<feature type="transmembrane region" description="Helical" evidence="7">
    <location>
        <begin position="309"/>
        <end position="330"/>
    </location>
</feature>
<dbReference type="GeneID" id="93713587"/>
<dbReference type="Pfam" id="PF02322">
    <property type="entry name" value="Cyt_bd_oxida_II"/>
    <property type="match status" value="1"/>
</dbReference>
<reference evidence="8 9" key="1">
    <citation type="submission" date="2016-10" db="EMBL/GenBank/DDBJ databases">
        <authorList>
            <person name="Varghese N."/>
            <person name="Submissions S."/>
        </authorList>
    </citation>
    <scope>NUCLEOTIDE SEQUENCE [LARGE SCALE GENOMIC DNA]</scope>
    <source>
        <strain evidence="8 9">DSM 13796</strain>
    </source>
</reference>
<evidence type="ECO:0000256" key="7">
    <source>
        <dbReference type="SAM" id="Phobius"/>
    </source>
</evidence>
<keyword evidence="4 7" id="KW-0812">Transmembrane</keyword>
<evidence type="ECO:0000313" key="8">
    <source>
        <dbReference type="EMBL" id="SFQ88589.1"/>
    </source>
</evidence>
<protein>
    <submittedName>
        <fullName evidence="8">Cytochrome bd-I ubiquinol oxidase subunit 2 apoprotein</fullName>
    </submittedName>
</protein>
<evidence type="ECO:0000256" key="3">
    <source>
        <dbReference type="ARBA" id="ARBA00022475"/>
    </source>
</evidence>
<feature type="transmembrane region" description="Helical" evidence="7">
    <location>
        <begin position="6"/>
        <end position="36"/>
    </location>
</feature>
<name>A0A1I6C5W8_9BACI</name>
<accession>A0A1I6C5W8</accession>
<feature type="transmembrane region" description="Helical" evidence="7">
    <location>
        <begin position="57"/>
        <end position="78"/>
    </location>
</feature>
<feature type="transmembrane region" description="Helical" evidence="7">
    <location>
        <begin position="233"/>
        <end position="252"/>
    </location>
</feature>
<sequence length="353" mass="39607">MADTVIAVTLLWGLVFIYAIMASMDFGAGFWSMVYINKEKTNATNIANRYLSPTWEVTNVFIVAIVVGLFSFFPSATFTLGTVLLIPGSIMLLLLAIRSGFLVFSHMAKGYEKALIYVSGVSGIFIPALLICVLPITHGGYINKVNGNDRLDLGALFTSPNVYMFMLFAFTSTLFLSSLLLTDYSKTSDQYNAYEVYRRDALITGPCSLIAGFLVIATLRTESPWIYNNMMDHVWALVASIIAFIIAGLCLFLPTKSRLGRPRISVVMVIIQYFFASYVYGRSHLPYMVYPNVTLEEGFTDPATFKALFITYIVAFIILFPGFVYFWSLFMKDRGYLKKNFKSKDDNDPEGAY</sequence>